<sequence length="240" mass="27732">MRKLIALFICITASTMCSAQLFTREKVQNNQNMDKQILSWGYYFGTNNLDYKFDYNDNIGDIQTVKTFGFNVGLVGDVRVNDYINFRLEPGLVISARNLNYPENYFDDIPEEDLNSSDFLREVKSTYIYVPLLMRLSTKRLNNFKPFITVGIATSLNLSSNEKNPEDNSGGEFRTTKSTQFLDLGFGIDFYLYWFKFTPSIRGVFALNDELVRDFDPNSPWTGNINSMKTRGVFINLTFR</sequence>
<dbReference type="AlphaFoldDB" id="A0AAC9LMK7"/>
<evidence type="ECO:0000313" key="3">
    <source>
        <dbReference type="EMBL" id="APY01234.1"/>
    </source>
</evidence>
<dbReference type="KEGG" id="lvn:BWR22_13260"/>
<proteinExistence type="predicted"/>
<evidence type="ECO:0000259" key="2">
    <source>
        <dbReference type="Pfam" id="PF13568"/>
    </source>
</evidence>
<keyword evidence="4" id="KW-1185">Reference proteome</keyword>
<dbReference type="Pfam" id="PF13568">
    <property type="entry name" value="OMP_b-brl_2"/>
    <property type="match status" value="1"/>
</dbReference>
<protein>
    <submittedName>
        <fullName evidence="3">PorT protein</fullName>
    </submittedName>
</protein>
<organism evidence="3 4">
    <name type="scientific">Lacinutrix venerupis</name>
    <dbReference type="NCBI Taxonomy" id="1486034"/>
    <lineage>
        <taxon>Bacteria</taxon>
        <taxon>Pseudomonadati</taxon>
        <taxon>Bacteroidota</taxon>
        <taxon>Flavobacteriia</taxon>
        <taxon>Flavobacteriales</taxon>
        <taxon>Flavobacteriaceae</taxon>
        <taxon>Lacinutrix</taxon>
    </lineage>
</organism>
<keyword evidence="1" id="KW-0732">Signal</keyword>
<dbReference type="InterPro" id="IPR025665">
    <property type="entry name" value="Beta-barrel_OMP_2"/>
</dbReference>
<gene>
    <name evidence="3" type="ORF">BWR22_13260</name>
</gene>
<feature type="signal peptide" evidence="1">
    <location>
        <begin position="1"/>
        <end position="19"/>
    </location>
</feature>
<dbReference type="Proteomes" id="UP000187506">
    <property type="component" value="Chromosome"/>
</dbReference>
<feature type="chain" id="PRO_5041956401" evidence="1">
    <location>
        <begin position="20"/>
        <end position="240"/>
    </location>
</feature>
<feature type="domain" description="Outer membrane protein beta-barrel" evidence="2">
    <location>
        <begin position="36"/>
        <end position="211"/>
    </location>
</feature>
<reference evidence="3 4" key="1">
    <citation type="submission" date="2017-01" db="EMBL/GenBank/DDBJ databases">
        <title>Complete genome of Lacinutrix venerupis DOK2-8 isolated from seawater in Dokdo.</title>
        <authorList>
            <person name="Chi W.-J."/>
            <person name="Kim J.H."/>
        </authorList>
    </citation>
    <scope>NUCLEOTIDE SEQUENCE [LARGE SCALE GENOMIC DNA]</scope>
    <source>
        <strain evidence="3 4">DOK2-8</strain>
    </source>
</reference>
<accession>A0AAC9LMK7</accession>
<evidence type="ECO:0000313" key="4">
    <source>
        <dbReference type="Proteomes" id="UP000187506"/>
    </source>
</evidence>
<dbReference type="EMBL" id="CP019352">
    <property type="protein sequence ID" value="APY01234.1"/>
    <property type="molecule type" value="Genomic_DNA"/>
</dbReference>
<evidence type="ECO:0000256" key="1">
    <source>
        <dbReference type="SAM" id="SignalP"/>
    </source>
</evidence>
<dbReference type="RefSeq" id="WP_076734137.1">
    <property type="nucleotide sequence ID" value="NZ_CP019352.1"/>
</dbReference>
<name>A0AAC9LMK7_9FLAO</name>